<dbReference type="Gene3D" id="2.130.10.10">
    <property type="entry name" value="YVTN repeat-like/Quinoprotein amine dehydrogenase"/>
    <property type="match status" value="1"/>
</dbReference>
<reference evidence="9 10" key="1">
    <citation type="submission" date="2016-10" db="EMBL/GenBank/DDBJ databases">
        <authorList>
            <person name="Varghese N."/>
            <person name="Submissions S."/>
        </authorList>
    </citation>
    <scope>NUCLEOTIDE SEQUENCE [LARGE SCALE GENOMIC DNA]</scope>
    <source>
        <strain evidence="9 10">DSM 17833</strain>
    </source>
</reference>
<dbReference type="GO" id="GO:0009289">
    <property type="term" value="C:pilus"/>
    <property type="evidence" value="ECO:0007669"/>
    <property type="project" value="UniProtKB-SubCell"/>
</dbReference>
<dbReference type="AlphaFoldDB" id="A0AB37Z4W6"/>
<dbReference type="GO" id="GO:0046872">
    <property type="term" value="F:metal ion binding"/>
    <property type="evidence" value="ECO:0007669"/>
    <property type="project" value="UniProtKB-KW"/>
</dbReference>
<evidence type="ECO:0000256" key="1">
    <source>
        <dbReference type="ARBA" id="ARBA00004561"/>
    </source>
</evidence>
<keyword evidence="6" id="KW-0281">Fimbrium</keyword>
<dbReference type="Pfam" id="PF05567">
    <property type="entry name" value="T4P_PilY1"/>
    <property type="match status" value="1"/>
</dbReference>
<keyword evidence="7" id="KW-0732">Signal</keyword>
<dbReference type="InterPro" id="IPR008707">
    <property type="entry name" value="B-propeller_PilY1"/>
</dbReference>
<comment type="subcellular location">
    <subcellularLocation>
        <location evidence="1">Fimbrium</location>
    </subcellularLocation>
</comment>
<feature type="signal peptide" evidence="7">
    <location>
        <begin position="1"/>
        <end position="30"/>
    </location>
</feature>
<keyword evidence="4" id="KW-0479">Metal-binding</keyword>
<accession>A0AB37Z4W6</accession>
<keyword evidence="5" id="KW-0106">Calcium</keyword>
<sequence length="1195" mass="130069">MNALLVKGSKLLTASSLSIAIMTSAQQAHAAAMVPSQQPLFLTQGVAPNILVTLDDSGSMAFAYAPDAAQSQRNKNYFKSNYFNPMYYSPTTEYKLPKKVTLVSGELKITEYDAPTFTAAWKNGFTKASAISLASNYAATVEYGRGADANTAADGRAHYYEYRPTNANCNKTKTDEDCYSRVNIPATAAAEKNFAIWYSFYRTRALATQTAANLAFYSLPENVRLTWQVLNNSSCNVMGSGSSSGNCNTNYLREFSGQHRANFFTWLEKLSVTGGTPLRQAMQRAGNFLSQTGINGPYAYSLGKQTNPEYACRPSYHILMTDGIWNSDSASVGNADNTNIATLPDGKSYTAIAPYKDGASNTVADLAFNYWRQDARTNIDNKIKPFISAANPTDSTKEYWDPRNNPSTWQNMTTFTLGLGLTSSLTSPAWGGSTFEGDYGKLADGSIAWPAASADSANNVYDLWHAAINSRGEFFSADSPEDMVSAFQTILTRIGDRNNSAARPAITAKLQESPSGDTLLRYAYQSSFDSSKNWAGDLIRYKLEEKFGITEKIKEWSAQEKLEAQDPDSRKIMIAGNSATNLVDFQWSNLNAAQRALLNRNPDSNNTVDALGEARLQFIRGKSNENFRNRVTRLGDIINSAPAVVANAQYLAYLANPIEFDSIPYEDFKSKVDTTSTTQGRKRLIYVGANDGMLHAFDEATGTEEFAFIPSTIFEKLNLLAGNSYKGSAHQFYVDGSPVVADTVIDGEWRTVLIGTFRAGGKGIFALDVTDPSKIKLLWEINLTTEVDMGHSMPKPTVARLHNGQWAVVTGNGYSSQDDKAALLIFNVKDGSLIRKLEVKGKEGIPNGLSTPKLADNNSDGVADYAYAGDLQGNMWRFDLLTKTTADVSLDSERLGRTTAVSGGKLVSAEKPENAKNFKVSFGGKPLFSAQASDNSSQAITAAPSIVRHPSSTGYIIVFGTGKYFQSSDAGADTSRAQTLYGIWDKQTKGQAALTTPSINRSKVGAEYTYLAEQTFTEEVNSATFTNEAGSSNNRNIRILSQNPLEWHDSTTGKGKYGWLLDFKVNTTLEGEMVVDDMIAIGQVLLAQTLTPNDDPCADGVSNWTYGINPATGGRLDFAVFDLARQGYVDSRSNYKKSDGTTVPVSGYQNDGMGGLIVTTTPEGQIQVCTSSSCETIDPGLESSGRQSWRIVEDY</sequence>
<dbReference type="SUPFAM" id="SSF50998">
    <property type="entry name" value="Quinoprotein alcohol dehydrogenase-like"/>
    <property type="match status" value="1"/>
</dbReference>
<evidence type="ECO:0000256" key="3">
    <source>
        <dbReference type="ARBA" id="ARBA00022558"/>
    </source>
</evidence>
<organism evidence="9 10">
    <name type="scientific">Pseudomonas peli</name>
    <dbReference type="NCBI Taxonomy" id="592361"/>
    <lineage>
        <taxon>Bacteria</taxon>
        <taxon>Pseudomonadati</taxon>
        <taxon>Pseudomonadota</taxon>
        <taxon>Gammaproteobacteria</taxon>
        <taxon>Pseudomonadales</taxon>
        <taxon>Pseudomonadaceae</taxon>
        <taxon>Pseudomonas</taxon>
    </lineage>
</organism>
<feature type="chain" id="PRO_5044282400" evidence="7">
    <location>
        <begin position="31"/>
        <end position="1195"/>
    </location>
</feature>
<comment type="similarity">
    <text evidence="2">Belongs to the PilY1 family.</text>
</comment>
<keyword evidence="3" id="KW-1029">Fimbrium biogenesis</keyword>
<evidence type="ECO:0000259" key="8">
    <source>
        <dbReference type="Pfam" id="PF05567"/>
    </source>
</evidence>
<gene>
    <name evidence="9" type="ORF">SAMN05216370_1234</name>
</gene>
<evidence type="ECO:0000256" key="2">
    <source>
        <dbReference type="ARBA" id="ARBA00008387"/>
    </source>
</evidence>
<dbReference type="RefSeq" id="WP_090249379.1">
    <property type="nucleotide sequence ID" value="NZ_FMTL01000001.1"/>
</dbReference>
<dbReference type="Proteomes" id="UP000242418">
    <property type="component" value="Unassembled WGS sequence"/>
</dbReference>
<evidence type="ECO:0000313" key="9">
    <source>
        <dbReference type="EMBL" id="SCW43796.1"/>
    </source>
</evidence>
<evidence type="ECO:0000256" key="7">
    <source>
        <dbReference type="SAM" id="SignalP"/>
    </source>
</evidence>
<evidence type="ECO:0000256" key="6">
    <source>
        <dbReference type="ARBA" id="ARBA00023263"/>
    </source>
</evidence>
<comment type="caution">
    <text evidence="9">The sequence shown here is derived from an EMBL/GenBank/DDBJ whole genome shotgun (WGS) entry which is preliminary data.</text>
</comment>
<evidence type="ECO:0000256" key="5">
    <source>
        <dbReference type="ARBA" id="ARBA00022837"/>
    </source>
</evidence>
<dbReference type="InterPro" id="IPR015943">
    <property type="entry name" value="WD40/YVTN_repeat-like_dom_sf"/>
</dbReference>
<keyword evidence="10" id="KW-1185">Reference proteome</keyword>
<evidence type="ECO:0000256" key="4">
    <source>
        <dbReference type="ARBA" id="ARBA00022723"/>
    </source>
</evidence>
<dbReference type="EMBL" id="FMTL01000001">
    <property type="protein sequence ID" value="SCW43796.1"/>
    <property type="molecule type" value="Genomic_DNA"/>
</dbReference>
<protein>
    <submittedName>
        <fullName evidence="9">Type IV pilus assembly protein PilY1</fullName>
    </submittedName>
</protein>
<feature type="domain" description="PilY1 beta-propeller" evidence="8">
    <location>
        <begin position="634"/>
        <end position="1019"/>
    </location>
</feature>
<dbReference type="InterPro" id="IPR011047">
    <property type="entry name" value="Quinoprotein_ADH-like_sf"/>
</dbReference>
<proteinExistence type="inferred from homology"/>
<name>A0AB37Z4W6_9PSED</name>
<evidence type="ECO:0000313" key="10">
    <source>
        <dbReference type="Proteomes" id="UP000242418"/>
    </source>
</evidence>